<protein>
    <submittedName>
        <fullName evidence="2">ABC-2 type transport system permease protein</fullName>
    </submittedName>
</protein>
<dbReference type="EMBL" id="FTOD01000003">
    <property type="protein sequence ID" value="SIS65197.1"/>
    <property type="molecule type" value="Genomic_DNA"/>
</dbReference>
<evidence type="ECO:0000313" key="2">
    <source>
        <dbReference type="EMBL" id="SIS65197.1"/>
    </source>
</evidence>
<dbReference type="GO" id="GO:0016020">
    <property type="term" value="C:membrane"/>
    <property type="evidence" value="ECO:0007669"/>
    <property type="project" value="InterPro"/>
</dbReference>
<feature type="transmembrane region" description="Helical" evidence="1">
    <location>
        <begin position="168"/>
        <end position="189"/>
    </location>
</feature>
<reference evidence="3" key="1">
    <citation type="submission" date="2017-01" db="EMBL/GenBank/DDBJ databases">
        <authorList>
            <person name="Varghese N."/>
            <person name="Submissions S."/>
        </authorList>
    </citation>
    <scope>NUCLEOTIDE SEQUENCE [LARGE SCALE GENOMIC DNA]</scope>
    <source>
        <strain evidence="3">DSM 45196</strain>
    </source>
</reference>
<sequence length="419" mass="48533">MTPFSLFKSRLFEEWRFQYRVWRSALDWTVVLYLVVPALVFLWVQYRSWWEVDSWMGHVPSWGFMLVSYLFLWTGKVRLGLREGDLLFLRQQREWIRTLMGSGLVYSFLFHVMATGGFLLLSGPLLIGHWGVSLREVGVWGVFLLLVRWDLSLHRCMWASVAPTWKRWLGQALLGVGLLPVWVVSVRWGLSSPEVTAIGWIPAAAAAWFLLRRRLAVEGLFLDDVAREREYRLRFAALLLQGGGVLPERKAFRLRRPWLLRQSQPLFRQRTSAGILAESALKPLVRLWRHLRNYMQITGLLLAGVTLVPGPMKRVVWLIAWLLLYSWGRSCWREFTSSTGVSMFPWEKETVREAFRIYTFWVTLPGFFLISLGTGWILWGWAGLVAGAVAGPLLCRAGAVIGGQLEPHRFLGENRWERE</sequence>
<evidence type="ECO:0000256" key="1">
    <source>
        <dbReference type="SAM" id="Phobius"/>
    </source>
</evidence>
<dbReference type="Proteomes" id="UP000186795">
    <property type="component" value="Unassembled WGS sequence"/>
</dbReference>
<feature type="transmembrane region" description="Helical" evidence="1">
    <location>
        <begin position="95"/>
        <end position="121"/>
    </location>
</feature>
<feature type="transmembrane region" description="Helical" evidence="1">
    <location>
        <begin position="55"/>
        <end position="74"/>
    </location>
</feature>
<dbReference type="OrthoDB" id="2448479at2"/>
<keyword evidence="1" id="KW-0472">Membrane</keyword>
<dbReference type="Pfam" id="PF05975">
    <property type="entry name" value="EcsB"/>
    <property type="match status" value="1"/>
</dbReference>
<feature type="transmembrane region" description="Helical" evidence="1">
    <location>
        <begin position="353"/>
        <end position="370"/>
    </location>
</feature>
<feature type="transmembrane region" description="Helical" evidence="1">
    <location>
        <begin position="127"/>
        <end position="147"/>
    </location>
</feature>
<organism evidence="2 3">
    <name type="scientific">Kroppenstedtia eburnea</name>
    <dbReference type="NCBI Taxonomy" id="714067"/>
    <lineage>
        <taxon>Bacteria</taxon>
        <taxon>Bacillati</taxon>
        <taxon>Bacillota</taxon>
        <taxon>Bacilli</taxon>
        <taxon>Bacillales</taxon>
        <taxon>Thermoactinomycetaceae</taxon>
        <taxon>Kroppenstedtia</taxon>
    </lineage>
</organism>
<dbReference type="RefSeq" id="WP_076524204.1">
    <property type="nucleotide sequence ID" value="NZ_CP048103.1"/>
</dbReference>
<keyword evidence="3" id="KW-1185">Reference proteome</keyword>
<evidence type="ECO:0000313" key="3">
    <source>
        <dbReference type="Proteomes" id="UP000186795"/>
    </source>
</evidence>
<keyword evidence="1" id="KW-0812">Transmembrane</keyword>
<gene>
    <name evidence="2" type="ORF">SAMN05421790_103275</name>
</gene>
<accession>A0A1N7KUI8</accession>
<proteinExistence type="predicted"/>
<feature type="transmembrane region" description="Helical" evidence="1">
    <location>
        <begin position="21"/>
        <end position="43"/>
    </location>
</feature>
<name>A0A1N7KUI8_9BACL</name>
<dbReference type="InterPro" id="IPR010288">
    <property type="entry name" value="EcsB_ABC"/>
</dbReference>
<dbReference type="AlphaFoldDB" id="A0A1N7KUI8"/>
<feature type="transmembrane region" description="Helical" evidence="1">
    <location>
        <begin position="195"/>
        <end position="211"/>
    </location>
</feature>
<keyword evidence="1" id="KW-1133">Transmembrane helix</keyword>